<dbReference type="EMBL" id="CP093343">
    <property type="protein sequence ID" value="WOG85662.1"/>
    <property type="molecule type" value="Genomic_DNA"/>
</dbReference>
<keyword evidence="2" id="KW-1185">Reference proteome</keyword>
<dbReference type="Gramene" id="KZN11828">
    <property type="protein sequence ID" value="KZN11828"/>
    <property type="gene ID" value="DCAR_004484"/>
</dbReference>
<sequence length="117" mass="12764">MGKFLEKPFTSCEIIDLESPSFSTHGSTRPLATTFKANHGPKFVAPLETRNAKGLFPFSENAGPMSTKYANALKRDALDLATQPMSRPLNSIDEVCVINKNPADFNAACDPGNIYTR</sequence>
<gene>
    <name evidence="1" type="ORF">DCAR_0104853</name>
</gene>
<reference evidence="1" key="2">
    <citation type="submission" date="2022-03" db="EMBL/GenBank/DDBJ databases">
        <title>Draft title - Genomic analysis of global carrot germplasm unveils the trajectory of domestication and the origin of high carotenoid orange carrot.</title>
        <authorList>
            <person name="Iorizzo M."/>
            <person name="Ellison S."/>
            <person name="Senalik D."/>
            <person name="Macko-Podgorni A."/>
            <person name="Grzebelus D."/>
            <person name="Bostan H."/>
            <person name="Rolling W."/>
            <person name="Curaba J."/>
            <person name="Simon P."/>
        </authorList>
    </citation>
    <scope>NUCLEOTIDE SEQUENCE</scope>
    <source>
        <tissue evidence="1">Leaf</tissue>
    </source>
</reference>
<organism evidence="1 2">
    <name type="scientific">Daucus carota subsp. sativus</name>
    <name type="common">Carrot</name>
    <dbReference type="NCBI Taxonomy" id="79200"/>
    <lineage>
        <taxon>Eukaryota</taxon>
        <taxon>Viridiplantae</taxon>
        <taxon>Streptophyta</taxon>
        <taxon>Embryophyta</taxon>
        <taxon>Tracheophyta</taxon>
        <taxon>Spermatophyta</taxon>
        <taxon>Magnoliopsida</taxon>
        <taxon>eudicotyledons</taxon>
        <taxon>Gunneridae</taxon>
        <taxon>Pentapetalae</taxon>
        <taxon>asterids</taxon>
        <taxon>campanulids</taxon>
        <taxon>Apiales</taxon>
        <taxon>Apiaceae</taxon>
        <taxon>Apioideae</taxon>
        <taxon>Scandiceae</taxon>
        <taxon>Daucinae</taxon>
        <taxon>Daucus</taxon>
        <taxon>Daucus sect. Daucus</taxon>
    </lineage>
</organism>
<protein>
    <submittedName>
        <fullName evidence="1">Uncharacterized protein</fullName>
    </submittedName>
</protein>
<evidence type="ECO:0000313" key="2">
    <source>
        <dbReference type="Proteomes" id="UP000077755"/>
    </source>
</evidence>
<evidence type="ECO:0000313" key="1">
    <source>
        <dbReference type="EMBL" id="WOG85662.1"/>
    </source>
</evidence>
<accession>A0A166J5V3</accession>
<name>A0A166J5V3_DAUCS</name>
<proteinExistence type="predicted"/>
<dbReference type="Proteomes" id="UP000077755">
    <property type="component" value="Chromosome 1"/>
</dbReference>
<dbReference type="AlphaFoldDB" id="A0A166J5V3"/>
<reference evidence="1" key="1">
    <citation type="journal article" date="2016" name="Nat. Genet.">
        <title>A high-quality carrot genome assembly provides new insights into carotenoid accumulation and asterid genome evolution.</title>
        <authorList>
            <person name="Iorizzo M."/>
            <person name="Ellison S."/>
            <person name="Senalik D."/>
            <person name="Zeng P."/>
            <person name="Satapoomin P."/>
            <person name="Huang J."/>
            <person name="Bowman M."/>
            <person name="Iovene M."/>
            <person name="Sanseverino W."/>
            <person name="Cavagnaro P."/>
            <person name="Yildiz M."/>
            <person name="Macko-Podgorni A."/>
            <person name="Moranska E."/>
            <person name="Grzebelus E."/>
            <person name="Grzebelus D."/>
            <person name="Ashrafi H."/>
            <person name="Zheng Z."/>
            <person name="Cheng S."/>
            <person name="Spooner D."/>
            <person name="Van Deynze A."/>
            <person name="Simon P."/>
        </authorList>
    </citation>
    <scope>NUCLEOTIDE SEQUENCE</scope>
    <source>
        <tissue evidence="1">Leaf</tissue>
    </source>
</reference>